<evidence type="ECO:0000313" key="3">
    <source>
        <dbReference type="Proteomes" id="UP001232148"/>
    </source>
</evidence>
<organism evidence="2 3">
    <name type="scientific">Colletotrichum zoysiae</name>
    <dbReference type="NCBI Taxonomy" id="1216348"/>
    <lineage>
        <taxon>Eukaryota</taxon>
        <taxon>Fungi</taxon>
        <taxon>Dikarya</taxon>
        <taxon>Ascomycota</taxon>
        <taxon>Pezizomycotina</taxon>
        <taxon>Sordariomycetes</taxon>
        <taxon>Hypocreomycetidae</taxon>
        <taxon>Glomerellales</taxon>
        <taxon>Glomerellaceae</taxon>
        <taxon>Colletotrichum</taxon>
        <taxon>Colletotrichum graminicola species complex</taxon>
    </lineage>
</organism>
<dbReference type="EMBL" id="MU842946">
    <property type="protein sequence ID" value="KAK2025082.1"/>
    <property type="molecule type" value="Genomic_DNA"/>
</dbReference>
<name>A0AAD9HB39_9PEZI</name>
<keyword evidence="1" id="KW-1133">Transmembrane helix</keyword>
<keyword evidence="3" id="KW-1185">Reference proteome</keyword>
<dbReference type="Proteomes" id="UP001232148">
    <property type="component" value="Unassembled WGS sequence"/>
</dbReference>
<evidence type="ECO:0000256" key="1">
    <source>
        <dbReference type="SAM" id="Phobius"/>
    </source>
</evidence>
<protein>
    <submittedName>
        <fullName evidence="2">Uncharacterized protein</fullName>
    </submittedName>
</protein>
<sequence length="86" mass="9851">MKYAISHFRSDEMTQEPSLLDPLSRSFCAAAFFQSRMFFLSVSWTWFALSSGVLPVTVTVTVIKTQYSIIRCQLLFCISSHVVRSF</sequence>
<gene>
    <name evidence="2" type="ORF">LX32DRAFT_72531</name>
</gene>
<comment type="caution">
    <text evidence="2">The sequence shown here is derived from an EMBL/GenBank/DDBJ whole genome shotgun (WGS) entry which is preliminary data.</text>
</comment>
<keyword evidence="1" id="KW-0812">Transmembrane</keyword>
<feature type="transmembrane region" description="Helical" evidence="1">
    <location>
        <begin position="44"/>
        <end position="63"/>
    </location>
</feature>
<evidence type="ECO:0000313" key="2">
    <source>
        <dbReference type="EMBL" id="KAK2025082.1"/>
    </source>
</evidence>
<reference evidence="2" key="1">
    <citation type="submission" date="2021-06" db="EMBL/GenBank/DDBJ databases">
        <title>Comparative genomics, transcriptomics and evolutionary studies reveal genomic signatures of adaptation to plant cell wall in hemibiotrophic fungi.</title>
        <authorList>
            <consortium name="DOE Joint Genome Institute"/>
            <person name="Baroncelli R."/>
            <person name="Diaz J.F."/>
            <person name="Benocci T."/>
            <person name="Peng M."/>
            <person name="Battaglia E."/>
            <person name="Haridas S."/>
            <person name="Andreopoulos W."/>
            <person name="Labutti K."/>
            <person name="Pangilinan J."/>
            <person name="Floch G.L."/>
            <person name="Makela M.R."/>
            <person name="Henrissat B."/>
            <person name="Grigoriev I.V."/>
            <person name="Crouch J.A."/>
            <person name="De Vries R.P."/>
            <person name="Sukno S.A."/>
            <person name="Thon M.R."/>
        </authorList>
    </citation>
    <scope>NUCLEOTIDE SEQUENCE</scope>
    <source>
        <strain evidence="2">MAFF235873</strain>
    </source>
</reference>
<dbReference type="AlphaFoldDB" id="A0AAD9HB39"/>
<accession>A0AAD9HB39</accession>
<proteinExistence type="predicted"/>
<keyword evidence="1" id="KW-0472">Membrane</keyword>